<dbReference type="Proteomes" id="UP001165960">
    <property type="component" value="Unassembled WGS sequence"/>
</dbReference>
<organism evidence="1 2">
    <name type="scientific">Entomophthora muscae</name>
    <dbReference type="NCBI Taxonomy" id="34485"/>
    <lineage>
        <taxon>Eukaryota</taxon>
        <taxon>Fungi</taxon>
        <taxon>Fungi incertae sedis</taxon>
        <taxon>Zoopagomycota</taxon>
        <taxon>Entomophthoromycotina</taxon>
        <taxon>Entomophthoromycetes</taxon>
        <taxon>Entomophthorales</taxon>
        <taxon>Entomophthoraceae</taxon>
        <taxon>Entomophthora</taxon>
    </lineage>
</organism>
<accession>A0ACC2RRN4</accession>
<evidence type="ECO:0000313" key="2">
    <source>
        <dbReference type="Proteomes" id="UP001165960"/>
    </source>
</evidence>
<name>A0ACC2RRN4_9FUNG</name>
<protein>
    <submittedName>
        <fullName evidence="1">Uncharacterized protein</fullName>
    </submittedName>
</protein>
<dbReference type="EMBL" id="QTSX02006619">
    <property type="protein sequence ID" value="KAJ9052701.1"/>
    <property type="molecule type" value="Genomic_DNA"/>
</dbReference>
<keyword evidence="2" id="KW-1185">Reference proteome</keyword>
<reference evidence="1" key="1">
    <citation type="submission" date="2022-04" db="EMBL/GenBank/DDBJ databases">
        <title>Genome of the entomopathogenic fungus Entomophthora muscae.</title>
        <authorList>
            <person name="Elya C."/>
            <person name="Lovett B.R."/>
            <person name="Lee E."/>
            <person name="Macias A.M."/>
            <person name="Hajek A.E."/>
            <person name="De Bivort B.L."/>
            <person name="Kasson M.T."/>
            <person name="De Fine Licht H.H."/>
            <person name="Stajich J.E."/>
        </authorList>
    </citation>
    <scope>NUCLEOTIDE SEQUENCE</scope>
    <source>
        <strain evidence="1">Berkeley</strain>
    </source>
</reference>
<sequence length="78" mass="8632">MLAPEKSSQGMFVAIRCLPLAVVVEEESSNEMLASKRLIVKEESSREMLASKKSLSAKALCVFGAYWGIFEESAEEFL</sequence>
<proteinExistence type="predicted"/>
<evidence type="ECO:0000313" key="1">
    <source>
        <dbReference type="EMBL" id="KAJ9052701.1"/>
    </source>
</evidence>
<comment type="caution">
    <text evidence="1">The sequence shown here is derived from an EMBL/GenBank/DDBJ whole genome shotgun (WGS) entry which is preliminary data.</text>
</comment>
<gene>
    <name evidence="1" type="ORF">DSO57_1031650</name>
</gene>